<dbReference type="EMBL" id="NHTK01005078">
    <property type="protein sequence ID" value="PPQ83033.1"/>
    <property type="molecule type" value="Genomic_DNA"/>
</dbReference>
<feature type="compositionally biased region" description="Basic and acidic residues" evidence="1">
    <location>
        <begin position="130"/>
        <end position="144"/>
    </location>
</feature>
<evidence type="ECO:0000256" key="1">
    <source>
        <dbReference type="SAM" id="MobiDB-lite"/>
    </source>
</evidence>
<protein>
    <submittedName>
        <fullName evidence="2">Uncharacterized protein</fullName>
    </submittedName>
</protein>
<feature type="compositionally biased region" description="Basic and acidic residues" evidence="1">
    <location>
        <begin position="32"/>
        <end position="47"/>
    </location>
</feature>
<feature type="region of interest" description="Disordered" evidence="1">
    <location>
        <begin position="110"/>
        <end position="144"/>
    </location>
</feature>
<dbReference type="Proteomes" id="UP000284842">
    <property type="component" value="Unassembled WGS sequence"/>
</dbReference>
<feature type="compositionally biased region" description="Basic residues" evidence="1">
    <location>
        <begin position="110"/>
        <end position="129"/>
    </location>
</feature>
<proteinExistence type="predicted"/>
<feature type="region of interest" description="Disordered" evidence="1">
    <location>
        <begin position="28"/>
        <end position="50"/>
    </location>
</feature>
<evidence type="ECO:0000313" key="2">
    <source>
        <dbReference type="EMBL" id="PPQ83033.1"/>
    </source>
</evidence>
<name>A0A409WWY3_9AGAR</name>
<dbReference type="InParanoid" id="A0A409WWY3"/>
<accession>A0A409WWY3</accession>
<reference evidence="2 3" key="1">
    <citation type="journal article" date="2018" name="Evol. Lett.">
        <title>Horizontal gene cluster transfer increased hallucinogenic mushroom diversity.</title>
        <authorList>
            <person name="Reynolds H.T."/>
            <person name="Vijayakumar V."/>
            <person name="Gluck-Thaler E."/>
            <person name="Korotkin H.B."/>
            <person name="Matheny P.B."/>
            <person name="Slot J.C."/>
        </authorList>
    </citation>
    <scope>NUCLEOTIDE SEQUENCE [LARGE SCALE GENOMIC DNA]</scope>
    <source>
        <strain evidence="2 3">2629</strain>
    </source>
</reference>
<organism evidence="2 3">
    <name type="scientific">Panaeolus cyanescens</name>
    <dbReference type="NCBI Taxonomy" id="181874"/>
    <lineage>
        <taxon>Eukaryota</taxon>
        <taxon>Fungi</taxon>
        <taxon>Dikarya</taxon>
        <taxon>Basidiomycota</taxon>
        <taxon>Agaricomycotina</taxon>
        <taxon>Agaricomycetes</taxon>
        <taxon>Agaricomycetidae</taxon>
        <taxon>Agaricales</taxon>
        <taxon>Agaricineae</taxon>
        <taxon>Galeropsidaceae</taxon>
        <taxon>Panaeolus</taxon>
    </lineage>
</organism>
<dbReference type="AlphaFoldDB" id="A0A409WWY3"/>
<sequence>MQYQVAQAAGTSNFTTISSPFVSSLSNALEENWSRERQTSPLKDESAMRLSAGPSLAPVTALAVPANFPSSSTTTTSSYMSEPWTPNQKGEIIMKLGPQEPCVDVDKPTVTRHHVSHFGGRRQAKRKYTKSGEKDEGQREKQQV</sequence>
<keyword evidence="3" id="KW-1185">Reference proteome</keyword>
<comment type="caution">
    <text evidence="2">The sequence shown here is derived from an EMBL/GenBank/DDBJ whole genome shotgun (WGS) entry which is preliminary data.</text>
</comment>
<evidence type="ECO:0000313" key="3">
    <source>
        <dbReference type="Proteomes" id="UP000284842"/>
    </source>
</evidence>
<gene>
    <name evidence="2" type="ORF">CVT24_011264</name>
</gene>